<dbReference type="Pfam" id="PF11306">
    <property type="entry name" value="DUF3108"/>
    <property type="match status" value="1"/>
</dbReference>
<name>A0ABX0H5W3_9BACT</name>
<dbReference type="RefSeq" id="WP_166143071.1">
    <property type="nucleotide sequence ID" value="NZ_JAANYN010000001.1"/>
</dbReference>
<gene>
    <name evidence="1" type="ORF">G9Q97_03280</name>
</gene>
<evidence type="ECO:0000313" key="2">
    <source>
        <dbReference type="Proteomes" id="UP000649799"/>
    </source>
</evidence>
<dbReference type="InterPro" id="IPR021457">
    <property type="entry name" value="DUF3108"/>
</dbReference>
<accession>A0ABX0H5W3</accession>
<dbReference type="EMBL" id="JAANYN010000001">
    <property type="protein sequence ID" value="NHE55832.1"/>
    <property type="molecule type" value="Genomic_DNA"/>
</dbReference>
<keyword evidence="2" id="KW-1185">Reference proteome</keyword>
<organism evidence="1 2">
    <name type="scientific">Cyclobacterium plantarum</name>
    <dbReference type="NCBI Taxonomy" id="2716263"/>
    <lineage>
        <taxon>Bacteria</taxon>
        <taxon>Pseudomonadati</taxon>
        <taxon>Bacteroidota</taxon>
        <taxon>Cytophagia</taxon>
        <taxon>Cytophagales</taxon>
        <taxon>Cyclobacteriaceae</taxon>
        <taxon>Cyclobacterium</taxon>
    </lineage>
</organism>
<proteinExistence type="predicted"/>
<evidence type="ECO:0000313" key="1">
    <source>
        <dbReference type="EMBL" id="NHE55832.1"/>
    </source>
</evidence>
<dbReference type="Proteomes" id="UP000649799">
    <property type="component" value="Unassembled WGS sequence"/>
</dbReference>
<comment type="caution">
    <text evidence="1">The sequence shown here is derived from an EMBL/GenBank/DDBJ whole genome shotgun (WGS) entry which is preliminary data.</text>
</comment>
<sequence length="269" mass="30872">MNLYLQSIIIAVLMLLQAPEKDVPSPRKNQAFTTGEELTFNVSYFFINAAEAKMVISDQIHRIDGRPAYKIDVFGRTLSIFKLFYVKDNWGSYIDTAQIVPFRAYRHIEEGNYRKHEVIDFDHQNQNAEVKLYDRENKNLTKIEHFDIPNNVQDIVSGYYLLRTMDLTGLKKGDEVSIKGFFDKKNYNLKLTYEGMDEVSTEIGDFNTHVFSPTLPSNKLFRGKKPVKIWITADANRIPVKIKASMMVGSINMDIVSAKGLLNNSLTNN</sequence>
<reference evidence="1 2" key="1">
    <citation type="submission" date="2020-03" db="EMBL/GenBank/DDBJ databases">
        <title>Cyclobacterium plantarum sp. nov., a marine bacterium isolated from a coastal-marine wetland.</title>
        <authorList>
            <person name="Sanchez-Porro C."/>
            <person name="Ventosa A."/>
            <person name="Amoozegar M."/>
        </authorList>
    </citation>
    <scope>NUCLEOTIDE SEQUENCE [LARGE SCALE GENOMIC DNA]</scope>
    <source>
        <strain evidence="1 2">GBPx2</strain>
    </source>
</reference>
<protein>
    <submittedName>
        <fullName evidence="1">DUF3108 domain-containing protein</fullName>
    </submittedName>
</protein>